<evidence type="ECO:0000313" key="5">
    <source>
        <dbReference type="EMBL" id="WYJ76187.1"/>
    </source>
</evidence>
<dbReference type="InterPro" id="IPR050881">
    <property type="entry name" value="LL-DAP_aminotransferase"/>
</dbReference>
<evidence type="ECO:0000256" key="3">
    <source>
        <dbReference type="ARBA" id="ARBA00022679"/>
    </source>
</evidence>
<name>A0ABZ2SK01_9ENTE</name>
<dbReference type="InterPro" id="IPR004839">
    <property type="entry name" value="Aminotransferase_I/II_large"/>
</dbReference>
<dbReference type="Proteomes" id="UP000664701">
    <property type="component" value="Chromosome"/>
</dbReference>
<dbReference type="Pfam" id="PF00155">
    <property type="entry name" value="Aminotran_1_2"/>
    <property type="match status" value="1"/>
</dbReference>
<dbReference type="CDD" id="cd00609">
    <property type="entry name" value="AAT_like"/>
    <property type="match status" value="1"/>
</dbReference>
<dbReference type="InterPro" id="IPR015421">
    <property type="entry name" value="PyrdxlP-dep_Trfase_major"/>
</dbReference>
<dbReference type="InterPro" id="IPR015424">
    <property type="entry name" value="PyrdxlP-dep_Trfase"/>
</dbReference>
<gene>
    <name evidence="5" type="ORF">DOK78_000813</name>
</gene>
<dbReference type="GO" id="GO:0008483">
    <property type="term" value="F:transaminase activity"/>
    <property type="evidence" value="ECO:0007669"/>
    <property type="project" value="UniProtKB-KW"/>
</dbReference>
<organism evidence="5 6">
    <name type="scientific">Candidatus Enterococcus lowellii</name>
    <dbReference type="NCBI Taxonomy" id="2230877"/>
    <lineage>
        <taxon>Bacteria</taxon>
        <taxon>Bacillati</taxon>
        <taxon>Bacillota</taxon>
        <taxon>Bacilli</taxon>
        <taxon>Lactobacillales</taxon>
        <taxon>Enterococcaceae</taxon>
        <taxon>Enterococcus</taxon>
    </lineage>
</organism>
<dbReference type="RefSeq" id="WP_207942542.1">
    <property type="nucleotide sequence ID" value="NZ_CP147251.1"/>
</dbReference>
<dbReference type="PANTHER" id="PTHR42832">
    <property type="entry name" value="AMINO ACID AMINOTRANSFERASE"/>
    <property type="match status" value="1"/>
</dbReference>
<dbReference type="Gene3D" id="3.90.1150.10">
    <property type="entry name" value="Aspartate Aminotransferase, domain 1"/>
    <property type="match status" value="1"/>
</dbReference>
<dbReference type="Gene3D" id="3.40.640.10">
    <property type="entry name" value="Type I PLP-dependent aspartate aminotransferase-like (Major domain)"/>
    <property type="match status" value="1"/>
</dbReference>
<reference evidence="5 6" key="1">
    <citation type="submission" date="2024-03" db="EMBL/GenBank/DDBJ databases">
        <title>The Genome Sequence of Enterococcus sp. DIV2402.</title>
        <authorList>
            <consortium name="The Broad Institute Genomics Platform"/>
            <consortium name="The Broad Institute Microbial Omics Core"/>
            <consortium name="The Broad Institute Genomic Center for Infectious Diseases"/>
            <person name="Earl A."/>
            <person name="Manson A."/>
            <person name="Gilmore M."/>
            <person name="Schwartman J."/>
            <person name="Shea T."/>
            <person name="Abouelleil A."/>
            <person name="Cao P."/>
            <person name="Chapman S."/>
            <person name="Cusick C."/>
            <person name="Young S."/>
            <person name="Neafsey D."/>
            <person name="Nusbaum C."/>
            <person name="Birren B."/>
        </authorList>
    </citation>
    <scope>NUCLEOTIDE SEQUENCE [LARGE SCALE GENOMIC DNA]</scope>
    <source>
        <strain evidence="5 6">DIV2402</strain>
    </source>
</reference>
<sequence>MIQKSKILQELPPQFFAHLVQQVNQKIAEGQDVINLGQGNPDQPTPSGIIETLQQAVENPLNHKYSQFRGNQFFKQAAADFYLEHYGVTLDPETEIAVMGGSKIGLVELPLALLNPGDRLLLPDPGYPDYLSGVVLAQIEKELLPLLPENGYLPDYETVDKEKLEQAKLLFLNYPNNPTGAQATSEFFDQTVSFAKEHEIAVVHDFAYGALGTNEEAPVSFLQSSGAKEVGVELYTLSKTYNMAGWRIAFAAGNAEIIEAINIIQDHLFVGLFPALQEAGAYALKSNEKVDELVALYNRRRKAFVEAAAQIGWQAYPSTGAFYAWMPVPKGYTSRSFAEFLLNEVAVAVAPGNGFGDGGEGYVRVGLLVEEERLQEAIARIATLNLTF</sequence>
<evidence type="ECO:0000256" key="1">
    <source>
        <dbReference type="ARBA" id="ARBA00001933"/>
    </source>
</evidence>
<protein>
    <submittedName>
        <fullName evidence="5">Aminotransferase</fullName>
    </submittedName>
</protein>
<dbReference type="NCBIfam" id="NF005977">
    <property type="entry name" value="PRK08068.1"/>
    <property type="match status" value="1"/>
</dbReference>
<evidence type="ECO:0000313" key="6">
    <source>
        <dbReference type="Proteomes" id="UP000664701"/>
    </source>
</evidence>
<dbReference type="PANTHER" id="PTHR42832:SF3">
    <property type="entry name" value="L-GLUTAMINE--4-(METHYLSULFANYL)-2-OXOBUTANOATE AMINOTRANSFERASE"/>
    <property type="match status" value="1"/>
</dbReference>
<evidence type="ECO:0000259" key="4">
    <source>
        <dbReference type="Pfam" id="PF00155"/>
    </source>
</evidence>
<comment type="cofactor">
    <cofactor evidence="1">
        <name>pyridoxal 5'-phosphate</name>
        <dbReference type="ChEBI" id="CHEBI:597326"/>
    </cofactor>
</comment>
<dbReference type="SUPFAM" id="SSF53383">
    <property type="entry name" value="PLP-dependent transferases"/>
    <property type="match status" value="1"/>
</dbReference>
<keyword evidence="2 5" id="KW-0032">Aminotransferase</keyword>
<dbReference type="InterPro" id="IPR015422">
    <property type="entry name" value="PyrdxlP-dep_Trfase_small"/>
</dbReference>
<feature type="domain" description="Aminotransferase class I/classII large" evidence="4">
    <location>
        <begin position="32"/>
        <end position="381"/>
    </location>
</feature>
<proteinExistence type="predicted"/>
<dbReference type="EMBL" id="CP147251">
    <property type="protein sequence ID" value="WYJ76187.1"/>
    <property type="molecule type" value="Genomic_DNA"/>
</dbReference>
<evidence type="ECO:0000256" key="2">
    <source>
        <dbReference type="ARBA" id="ARBA00022576"/>
    </source>
</evidence>
<accession>A0ABZ2SK01</accession>
<keyword evidence="6" id="KW-1185">Reference proteome</keyword>
<keyword evidence="3" id="KW-0808">Transferase</keyword>